<evidence type="ECO:0000313" key="1">
    <source>
        <dbReference type="EMBL" id="MBB5020645.1"/>
    </source>
</evidence>
<keyword evidence="2" id="KW-1185">Reference proteome</keyword>
<name>A0A840MTB3_9PROT</name>
<dbReference type="AlphaFoldDB" id="A0A840MTB3"/>
<protein>
    <submittedName>
        <fullName evidence="1">Uncharacterized protein</fullName>
    </submittedName>
</protein>
<sequence>MPYNFALNAVEGAVNFLFNGASVPGLPDYMGFLEPLKANYYNPTGGLLEVGMGVLSLRGVGGRSTALLETAEAGNARYRVVDRSMLTPGQRLGRVNGVSNNAMRLSSTGGRNITPLREVQIDEATTFARKLGFDGPVDYRPLDRGYNTSYSNWDWLIISDDLLPNTMGNMANSRMSWKAALGHELVGHGQSNWAGRSFEAGSLLDEVQASARASRHTPELFSLERYQLRRDAIERIKMHNQQNGTNLGWRDLRDQLWLDPYSN</sequence>
<evidence type="ECO:0000313" key="2">
    <source>
        <dbReference type="Proteomes" id="UP000575898"/>
    </source>
</evidence>
<dbReference type="Proteomes" id="UP000575898">
    <property type="component" value="Unassembled WGS sequence"/>
</dbReference>
<dbReference type="EMBL" id="JACHHY010000068">
    <property type="protein sequence ID" value="MBB5020645.1"/>
    <property type="molecule type" value="Genomic_DNA"/>
</dbReference>
<gene>
    <name evidence="1" type="ORF">HNQ59_003970</name>
</gene>
<dbReference type="RefSeq" id="WP_184042009.1">
    <property type="nucleotide sequence ID" value="NZ_JACHHY010000068.1"/>
</dbReference>
<comment type="caution">
    <text evidence="1">The sequence shown here is derived from an EMBL/GenBank/DDBJ whole genome shotgun (WGS) entry which is preliminary data.</text>
</comment>
<accession>A0A840MTB3</accession>
<reference evidence="1 2" key="1">
    <citation type="submission" date="2020-08" db="EMBL/GenBank/DDBJ databases">
        <title>Genomic Encyclopedia of Type Strains, Phase IV (KMG-IV): sequencing the most valuable type-strain genomes for metagenomic binning, comparative biology and taxonomic classification.</title>
        <authorList>
            <person name="Goeker M."/>
        </authorList>
    </citation>
    <scope>NUCLEOTIDE SEQUENCE [LARGE SCALE GENOMIC DNA]</scope>
    <source>
        <strain evidence="1 2">DSM 27165</strain>
    </source>
</reference>
<organism evidence="1 2">
    <name type="scientific">Chitinivorax tropicus</name>
    <dbReference type="NCBI Taxonomy" id="714531"/>
    <lineage>
        <taxon>Bacteria</taxon>
        <taxon>Pseudomonadati</taxon>
        <taxon>Pseudomonadota</taxon>
        <taxon>Betaproteobacteria</taxon>
        <taxon>Chitinivorax</taxon>
    </lineage>
</organism>
<proteinExistence type="predicted"/>